<sequence>MSSVKRKQDEVSLRPSKKAKPDAHNTAGSDANADIQEPDSSTSGAFDLPALLDLSSLHDESAISHRFDEIARVLIHGYHLVVSREQVETAFQIQEMEFYLQKAKCHEDPFTHGSEEQKVSGRWYFHRAPRRSKDASRSLTSLTGYRGGSRKGLDLTIGGPLASSVSPYFSQSVGFDKTEQDTNNQNEDGGLLRGGVLLRSLREITKDASSATGSSKVNLVSGPSLLVDKILELSGASSISDLVEELWGGDRSAFNPRSSSRKSHLYLKRIADSSSKLSQIHKSPRIGLDLSHPGTTVPISESKLTDLHPRVHFLPKMYRYMIKPEELSKGRGQTFYGFIHAILGTQSNMSDRTLSGDKDLRAALVSNLGIKNDAVKKYLLEYEAGRDKGLKHLERCIGHSGKGMAVSPSSYLSMMGALDAVMFCASKIGISTEEH</sequence>
<dbReference type="Proteomes" id="UP000629468">
    <property type="component" value="Unassembled WGS sequence"/>
</dbReference>
<organism evidence="2 3">
    <name type="scientific">Agaricus bisporus var. burnettii</name>
    <dbReference type="NCBI Taxonomy" id="192524"/>
    <lineage>
        <taxon>Eukaryota</taxon>
        <taxon>Fungi</taxon>
        <taxon>Dikarya</taxon>
        <taxon>Basidiomycota</taxon>
        <taxon>Agaricomycotina</taxon>
        <taxon>Agaricomycetes</taxon>
        <taxon>Agaricomycetidae</taxon>
        <taxon>Agaricales</taxon>
        <taxon>Agaricineae</taxon>
        <taxon>Agaricaceae</taxon>
        <taxon>Agaricus</taxon>
    </lineage>
</organism>
<comment type="caution">
    <text evidence="2">The sequence shown here is derived from an EMBL/GenBank/DDBJ whole genome shotgun (WGS) entry which is preliminary data.</text>
</comment>
<evidence type="ECO:0000313" key="3">
    <source>
        <dbReference type="Proteomes" id="UP000629468"/>
    </source>
</evidence>
<reference evidence="2 3" key="1">
    <citation type="journal article" name="Sci. Rep.">
        <title>Telomere-to-telomere assembled and centromere annotated genomes of the two main subspecies of the button mushroom Agaricus bisporus reveal especially polymorphic chromosome ends.</title>
        <authorList>
            <person name="Sonnenberg A.S.M."/>
            <person name="Sedaghat-Telgerd N."/>
            <person name="Lavrijssen B."/>
            <person name="Ohm R.A."/>
            <person name="Hendrickx P.M."/>
            <person name="Scholtmeijer K."/>
            <person name="Baars J.J.P."/>
            <person name="van Peer A."/>
        </authorList>
    </citation>
    <scope>NUCLEOTIDE SEQUENCE [LARGE SCALE GENOMIC DNA]</scope>
    <source>
        <strain evidence="2 3">H119_p4</strain>
    </source>
</reference>
<evidence type="ECO:0000256" key="1">
    <source>
        <dbReference type="SAM" id="MobiDB-lite"/>
    </source>
</evidence>
<feature type="compositionally biased region" description="Basic and acidic residues" evidence="1">
    <location>
        <begin position="1"/>
        <end position="12"/>
    </location>
</feature>
<feature type="region of interest" description="Disordered" evidence="1">
    <location>
        <begin position="1"/>
        <end position="42"/>
    </location>
</feature>
<proteinExistence type="predicted"/>
<accession>A0A8H7KH03</accession>
<protein>
    <submittedName>
        <fullName evidence="2">Uncharacterized protein</fullName>
    </submittedName>
</protein>
<evidence type="ECO:0000313" key="2">
    <source>
        <dbReference type="EMBL" id="KAF7775667.1"/>
    </source>
</evidence>
<name>A0A8H7KH03_AGABI</name>
<dbReference type="AlphaFoldDB" id="A0A8H7KH03"/>
<dbReference type="EMBL" id="JABXXO010000006">
    <property type="protein sequence ID" value="KAF7775667.1"/>
    <property type="molecule type" value="Genomic_DNA"/>
</dbReference>
<gene>
    <name evidence="2" type="ORF">Agabi119p4_4060</name>
</gene>